<dbReference type="RefSeq" id="XP_018334947.1">
    <property type="nucleotide sequence ID" value="XM_018479445.2"/>
</dbReference>
<dbReference type="InParanoid" id="A0A1W4XQA3"/>
<proteinExistence type="predicted"/>
<protein>
    <submittedName>
        <fullName evidence="2">Uncharacterized protein LOC108743850</fullName>
    </submittedName>
</protein>
<name>A0A1W4XQA3_AGRPL</name>
<keyword evidence="1" id="KW-1185">Reference proteome</keyword>
<evidence type="ECO:0000313" key="2">
    <source>
        <dbReference type="RefSeq" id="XP_018334947.1"/>
    </source>
</evidence>
<evidence type="ECO:0000313" key="1">
    <source>
        <dbReference type="Proteomes" id="UP000192223"/>
    </source>
</evidence>
<dbReference type="Proteomes" id="UP000192223">
    <property type="component" value="Unplaced"/>
</dbReference>
<reference evidence="2" key="1">
    <citation type="submission" date="2025-08" db="UniProtKB">
        <authorList>
            <consortium name="RefSeq"/>
        </authorList>
    </citation>
    <scope>IDENTIFICATION</scope>
    <source>
        <tissue evidence="2">Entire body</tissue>
    </source>
</reference>
<gene>
    <name evidence="2" type="primary">LOC108743850</name>
</gene>
<dbReference type="AlphaFoldDB" id="A0A1W4XQA3"/>
<organism evidence="1 2">
    <name type="scientific">Agrilus planipennis</name>
    <name type="common">Emerald ash borer</name>
    <name type="synonym">Agrilus marcopoli</name>
    <dbReference type="NCBI Taxonomy" id="224129"/>
    <lineage>
        <taxon>Eukaryota</taxon>
        <taxon>Metazoa</taxon>
        <taxon>Ecdysozoa</taxon>
        <taxon>Arthropoda</taxon>
        <taxon>Hexapoda</taxon>
        <taxon>Insecta</taxon>
        <taxon>Pterygota</taxon>
        <taxon>Neoptera</taxon>
        <taxon>Endopterygota</taxon>
        <taxon>Coleoptera</taxon>
        <taxon>Polyphaga</taxon>
        <taxon>Elateriformia</taxon>
        <taxon>Buprestoidea</taxon>
        <taxon>Buprestidae</taxon>
        <taxon>Agrilinae</taxon>
        <taxon>Agrilus</taxon>
    </lineage>
</organism>
<sequence>MHMLDPWLQLSHHSQSGAPLAYTNHKERDRNCRGVAQQSKSTSFQEIGCFLEFLDLYIFNMSRHHCHEFLHSGYIFLRNTFRSPFRSFFLLKIKQALFKLFVSLVHYAMAWVSLSKNRCYFINTLFNTHIMVKIVKYSHTKISTY</sequence>
<dbReference type="KEGG" id="apln:108743850"/>
<accession>A0A1W4XQA3</accession>
<dbReference type="GeneID" id="108743850"/>